<dbReference type="PROSITE" id="PS00138">
    <property type="entry name" value="SUBTILASE_SER"/>
    <property type="match status" value="1"/>
</dbReference>
<reference evidence="14 15" key="1">
    <citation type="submission" date="2017-02" db="EMBL/GenBank/DDBJ databases">
        <title>Pseudoalteromonas ulvae TC14 Genome.</title>
        <authorList>
            <person name="Molmeret M."/>
        </authorList>
    </citation>
    <scope>NUCLEOTIDE SEQUENCE [LARGE SCALE GENOMIC DNA]</scope>
    <source>
        <strain evidence="14">TC14</strain>
    </source>
</reference>
<dbReference type="Gene3D" id="3.50.30.30">
    <property type="match status" value="1"/>
</dbReference>
<dbReference type="GO" id="GO:0006508">
    <property type="term" value="P:proteolysis"/>
    <property type="evidence" value="ECO:0007669"/>
    <property type="project" value="UniProtKB-KW"/>
</dbReference>
<dbReference type="NCBIfam" id="TIGR03501">
    <property type="entry name" value="GlyGly_CTERM"/>
    <property type="match status" value="1"/>
</dbReference>
<dbReference type="OrthoDB" id="614750at2"/>
<feature type="chain" id="PRO_5012813176" evidence="11">
    <location>
        <begin position="28"/>
        <end position="1128"/>
    </location>
</feature>
<feature type="active site" description="Charge relay system" evidence="8 9">
    <location>
        <position position="174"/>
    </location>
</feature>
<dbReference type="PRINTS" id="PR00723">
    <property type="entry name" value="SUBTILISIN"/>
</dbReference>
<feature type="domain" description="PA" evidence="13">
    <location>
        <begin position="383"/>
        <end position="469"/>
    </location>
</feature>
<evidence type="ECO:0000256" key="2">
    <source>
        <dbReference type="ARBA" id="ARBA00022512"/>
    </source>
</evidence>
<evidence type="ECO:0000256" key="1">
    <source>
        <dbReference type="ARBA" id="ARBA00011073"/>
    </source>
</evidence>
<dbReference type="EMBL" id="MWPV01000007">
    <property type="protein sequence ID" value="OUL56136.1"/>
    <property type="molecule type" value="Genomic_DNA"/>
</dbReference>
<dbReference type="RefSeq" id="WP_086745650.1">
    <property type="nucleotide sequence ID" value="NZ_MWPV01000007.1"/>
</dbReference>
<evidence type="ECO:0000259" key="12">
    <source>
        <dbReference type="Pfam" id="PF00082"/>
    </source>
</evidence>
<evidence type="ECO:0000256" key="6">
    <source>
        <dbReference type="ARBA" id="ARBA00022801"/>
    </source>
</evidence>
<dbReference type="InterPro" id="IPR020008">
    <property type="entry name" value="GlyGly_CTERM"/>
</dbReference>
<dbReference type="InterPro" id="IPR003137">
    <property type="entry name" value="PA_domain"/>
</dbReference>
<accession>A0A2C9ZZE9</accession>
<feature type="active site" description="Charge relay system" evidence="8 9">
    <location>
        <position position="230"/>
    </location>
</feature>
<evidence type="ECO:0000313" key="14">
    <source>
        <dbReference type="EMBL" id="OUL56136.1"/>
    </source>
</evidence>
<dbReference type="InterPro" id="IPR000209">
    <property type="entry name" value="Peptidase_S8/S53_dom"/>
</dbReference>
<evidence type="ECO:0000256" key="10">
    <source>
        <dbReference type="RuleBase" id="RU003355"/>
    </source>
</evidence>
<name>A0A2C9ZZE9_PSEDV</name>
<feature type="domain" description="Peptidase S8/S53" evidence="12">
    <location>
        <begin position="165"/>
        <end position="567"/>
    </location>
</feature>
<evidence type="ECO:0000256" key="9">
    <source>
        <dbReference type="PROSITE-ProRule" id="PRU01240"/>
    </source>
</evidence>
<dbReference type="AlphaFoldDB" id="A0A2C9ZZE9"/>
<dbReference type="PROSITE" id="PS00136">
    <property type="entry name" value="SUBTILASE_ASP"/>
    <property type="match status" value="1"/>
</dbReference>
<dbReference type="Gene3D" id="3.40.50.200">
    <property type="entry name" value="Peptidase S8/S53 domain"/>
    <property type="match status" value="1"/>
</dbReference>
<feature type="signal peptide" evidence="11">
    <location>
        <begin position="1"/>
        <end position="27"/>
    </location>
</feature>
<dbReference type="InterPro" id="IPR023827">
    <property type="entry name" value="Peptidase_S8_Asp-AS"/>
</dbReference>
<gene>
    <name evidence="14" type="ORF">B1199_18640</name>
</gene>
<evidence type="ECO:0000256" key="3">
    <source>
        <dbReference type="ARBA" id="ARBA00022525"/>
    </source>
</evidence>
<dbReference type="Pfam" id="PF00082">
    <property type="entry name" value="Peptidase_S8"/>
    <property type="match status" value="1"/>
</dbReference>
<evidence type="ECO:0000256" key="8">
    <source>
        <dbReference type="PIRSR" id="PIRSR615500-1"/>
    </source>
</evidence>
<protein>
    <submittedName>
        <fullName evidence="14">Serine protease</fullName>
    </submittedName>
</protein>
<dbReference type="Proteomes" id="UP000194841">
    <property type="component" value="Unassembled WGS sequence"/>
</dbReference>
<dbReference type="InterPro" id="IPR046450">
    <property type="entry name" value="PA_dom_sf"/>
</dbReference>
<organism evidence="14 15">
    <name type="scientific">Pseudoalteromonas ulvae</name>
    <dbReference type="NCBI Taxonomy" id="107327"/>
    <lineage>
        <taxon>Bacteria</taxon>
        <taxon>Pseudomonadati</taxon>
        <taxon>Pseudomonadota</taxon>
        <taxon>Gammaproteobacteria</taxon>
        <taxon>Alteromonadales</taxon>
        <taxon>Pseudoalteromonadaceae</taxon>
        <taxon>Pseudoalteromonas</taxon>
    </lineage>
</organism>
<dbReference type="InterPro" id="IPR023828">
    <property type="entry name" value="Peptidase_S8_Ser-AS"/>
</dbReference>
<evidence type="ECO:0000256" key="4">
    <source>
        <dbReference type="ARBA" id="ARBA00022670"/>
    </source>
</evidence>
<dbReference type="Gene3D" id="2.60.40.60">
    <property type="entry name" value="Cadherins"/>
    <property type="match status" value="1"/>
</dbReference>
<keyword evidence="4 9" id="KW-0645">Protease</keyword>
<dbReference type="GO" id="GO:0004252">
    <property type="term" value="F:serine-type endopeptidase activity"/>
    <property type="evidence" value="ECO:0007669"/>
    <property type="project" value="UniProtKB-UniRule"/>
</dbReference>
<evidence type="ECO:0000256" key="5">
    <source>
        <dbReference type="ARBA" id="ARBA00022729"/>
    </source>
</evidence>
<dbReference type="InterPro" id="IPR015500">
    <property type="entry name" value="Peptidase_S8_subtilisin-rel"/>
</dbReference>
<dbReference type="InterPro" id="IPR050131">
    <property type="entry name" value="Peptidase_S8_subtilisin-like"/>
</dbReference>
<feature type="active site" description="Charge relay system" evidence="8 9">
    <location>
        <position position="532"/>
    </location>
</feature>
<dbReference type="CDD" id="cd04818">
    <property type="entry name" value="PA_subtilisin_1"/>
    <property type="match status" value="1"/>
</dbReference>
<dbReference type="PANTHER" id="PTHR43806:SF11">
    <property type="entry name" value="CEREVISIN-RELATED"/>
    <property type="match status" value="1"/>
</dbReference>
<keyword evidence="6 9" id="KW-0378">Hydrolase</keyword>
<evidence type="ECO:0000313" key="15">
    <source>
        <dbReference type="Proteomes" id="UP000194841"/>
    </source>
</evidence>
<evidence type="ECO:0000256" key="11">
    <source>
        <dbReference type="SAM" id="SignalP"/>
    </source>
</evidence>
<keyword evidence="3" id="KW-0964">Secreted</keyword>
<dbReference type="SUPFAM" id="SSF52743">
    <property type="entry name" value="Subtilisin-like"/>
    <property type="match status" value="1"/>
</dbReference>
<dbReference type="PANTHER" id="PTHR43806">
    <property type="entry name" value="PEPTIDASE S8"/>
    <property type="match status" value="1"/>
</dbReference>
<dbReference type="PROSITE" id="PS51892">
    <property type="entry name" value="SUBTILASE"/>
    <property type="match status" value="1"/>
</dbReference>
<proteinExistence type="inferred from homology"/>
<dbReference type="InterPro" id="IPR036852">
    <property type="entry name" value="Peptidase_S8/S53_dom_sf"/>
</dbReference>
<comment type="similarity">
    <text evidence="1 9 10">Belongs to the peptidase S8 family.</text>
</comment>
<evidence type="ECO:0000259" key="13">
    <source>
        <dbReference type="Pfam" id="PF02225"/>
    </source>
</evidence>
<dbReference type="Pfam" id="PF02225">
    <property type="entry name" value="PA"/>
    <property type="match status" value="1"/>
</dbReference>
<sequence>MSQGIMKKSAIALAVTSVMLAAQGVSSATFEQYNKKNQKPVQAQASKKDSSIKREVQSWVVKLNGNALAQKSLGGKSVALSEISSLQTKVETSIQSMDLDLTVLARTSKLVNSIIVKGDQDKLEQLLALPEVDDIYPVYDFELDVADSADYVKATPLVAGGIAKGAGVKVAVLDTGVDYTHAAFGGAGTEEAYAEAVSDPSAVVWPQGQVKGGYDYVNYDADPIDVNTNHGTHVSHSVTGIAPDVDLYVYSVCNSGCSGLAQILALENAMDPNNDGDIRDRVDVVNMSLGGDYGDKALDAVGLFINQAVKLGTNLVISAGNDGAYPFIVGGPSTTENALSVGAMTHPTDQTKVSSGTIGGEETVIQPASFGPNVAFEFSNDTIEVVYPSENQTACTDFADGIDFTGKAVVIDRGACAFVTKVLVAQAKGAAFVIIANNTDDGTPAPMGGSSDAVTIPSVGVNYAAGMALKAENPEFNIKVELKNGAGAIASFTSRGPSMDGYLKPEITAPGVNIMTAHPGLGDGLSGATGTSFSGPITAGAMSLLKEALPERNALELKATLMNAANLDVTMEPREINPDTAMAPISYIGSGLVDVEKAAMLPVAAWAKDTKQAALSFGLVNISETTEMVKTVEIKNFSNDAKTYDLSLEQRFADDVERGALSMTYPASVTVPAGQTVSFDVVATIDPAKLPEWMLDSSNVGSVAATELLTTSELDGALNFSEGGEKAFHLVYHVLPKAAASVSVMPEKTENGVAHMLTNTGAVNFEPFFAPTVASDDIDGSRFDLVSASIETIEVPSTFCDSGYAVFTTFVMDKGITHTYVAGFMADFDLDQDGVWDVTAQAGQLEWFYDVEPGTAISFTHAYGSTSGAIGNAYHTVGNNFVTVQSCLSSFGLTAEELGKVQANVRFRTEEYSWTPIPANSVDDATALYTFAISEPVAGLVNSTGNQIEMLAPGESAELLVSGAKFTMLSDSGSKAINVNPMADVNTAPVLANAEFSVDENASSSHIIGHLEVSYDATLANPVSEYILINSTSSAVTIDSFGGFVYVANPDQLDYDAGLTKIELEVVAVDTRGNVSESAMITVNVNNLADEASELPQPPKVYEKSSGSLGWFVLLAAPFAWLRRRKQK</sequence>
<evidence type="ECO:0000256" key="7">
    <source>
        <dbReference type="ARBA" id="ARBA00022825"/>
    </source>
</evidence>
<dbReference type="SUPFAM" id="SSF52025">
    <property type="entry name" value="PA domain"/>
    <property type="match status" value="1"/>
</dbReference>
<keyword evidence="5 11" id="KW-0732">Signal</keyword>
<keyword evidence="7 9" id="KW-0720">Serine protease</keyword>
<keyword evidence="15" id="KW-1185">Reference proteome</keyword>
<keyword evidence="2" id="KW-0134">Cell wall</keyword>
<comment type="caution">
    <text evidence="14">The sequence shown here is derived from an EMBL/GenBank/DDBJ whole genome shotgun (WGS) entry which is preliminary data.</text>
</comment>